<keyword evidence="2" id="KW-1185">Reference proteome</keyword>
<sequence>MDNLQEGNRTRADASTKNLPPSFLHSSRQTNKKYMEAIAEMKNTANPPNYINFKSTTKLLEDQRFNSAKYILQYMKKAKPHVQVFSDQEGNHPINSK</sequence>
<organism evidence="1 2">
    <name type="scientific">Avena sativa</name>
    <name type="common">Oat</name>
    <dbReference type="NCBI Taxonomy" id="4498"/>
    <lineage>
        <taxon>Eukaryota</taxon>
        <taxon>Viridiplantae</taxon>
        <taxon>Streptophyta</taxon>
        <taxon>Embryophyta</taxon>
        <taxon>Tracheophyta</taxon>
        <taxon>Spermatophyta</taxon>
        <taxon>Magnoliopsida</taxon>
        <taxon>Liliopsida</taxon>
        <taxon>Poales</taxon>
        <taxon>Poaceae</taxon>
        <taxon>BOP clade</taxon>
        <taxon>Pooideae</taxon>
        <taxon>Poodae</taxon>
        <taxon>Poeae</taxon>
        <taxon>Poeae Chloroplast Group 1 (Aveneae type)</taxon>
        <taxon>Aveninae</taxon>
        <taxon>Avena</taxon>
    </lineage>
</organism>
<evidence type="ECO:0000313" key="2">
    <source>
        <dbReference type="Proteomes" id="UP001732700"/>
    </source>
</evidence>
<name>A0ACD6AKL9_AVESA</name>
<dbReference type="EnsemblPlants" id="AVESA.00010b.r2.UnG1455510.1">
    <property type="protein sequence ID" value="AVESA.00010b.r2.UnG1455510.1.CDS"/>
    <property type="gene ID" value="AVESA.00010b.r2.UnG1455510"/>
</dbReference>
<proteinExistence type="predicted"/>
<dbReference type="Proteomes" id="UP001732700">
    <property type="component" value="Unassembled WGS sequence"/>
</dbReference>
<protein>
    <submittedName>
        <fullName evidence="1">Uncharacterized protein</fullName>
    </submittedName>
</protein>
<accession>A0ACD6AKL9</accession>
<evidence type="ECO:0000313" key="1">
    <source>
        <dbReference type="EnsemblPlants" id="AVESA.00010b.r2.UnG1455510.1.CDS"/>
    </source>
</evidence>
<reference evidence="1" key="1">
    <citation type="submission" date="2025-09" db="UniProtKB">
        <authorList>
            <consortium name="EnsemblPlants"/>
        </authorList>
    </citation>
    <scope>IDENTIFICATION</scope>
</reference>